<keyword evidence="3" id="KW-1185">Reference proteome</keyword>
<accession>A0ABV2SVB5</accession>
<name>A0ABV2SVB5_9FLAO</name>
<keyword evidence="1" id="KW-0472">Membrane</keyword>
<keyword evidence="1" id="KW-0812">Transmembrane</keyword>
<evidence type="ECO:0000256" key="1">
    <source>
        <dbReference type="SAM" id="Phobius"/>
    </source>
</evidence>
<evidence type="ECO:0000313" key="2">
    <source>
        <dbReference type="EMBL" id="MET6991081.1"/>
    </source>
</evidence>
<reference evidence="2 3" key="1">
    <citation type="submission" date="2024-07" db="EMBL/GenBank/DDBJ databases">
        <title>The genome sequence of type strain Sediminicola arcticus GDMCC 1.2805.</title>
        <authorList>
            <person name="Liu Y."/>
        </authorList>
    </citation>
    <scope>NUCLEOTIDE SEQUENCE [LARGE SCALE GENOMIC DNA]</scope>
    <source>
        <strain evidence="2 3">GDMCC 1.2805</strain>
    </source>
</reference>
<organism evidence="2 3">
    <name type="scientific">Sediminicola arcticus</name>
    <dbReference type="NCBI Taxonomy" id="1574308"/>
    <lineage>
        <taxon>Bacteria</taxon>
        <taxon>Pseudomonadati</taxon>
        <taxon>Bacteroidota</taxon>
        <taxon>Flavobacteriia</taxon>
        <taxon>Flavobacteriales</taxon>
        <taxon>Flavobacteriaceae</taxon>
        <taxon>Sediminicola</taxon>
    </lineage>
</organism>
<dbReference type="Proteomes" id="UP001549799">
    <property type="component" value="Unassembled WGS sequence"/>
</dbReference>
<dbReference type="EMBL" id="JBEXAE010000004">
    <property type="protein sequence ID" value="MET6991081.1"/>
    <property type="molecule type" value="Genomic_DNA"/>
</dbReference>
<evidence type="ECO:0000313" key="3">
    <source>
        <dbReference type="Proteomes" id="UP001549799"/>
    </source>
</evidence>
<feature type="transmembrane region" description="Helical" evidence="1">
    <location>
        <begin position="7"/>
        <end position="24"/>
    </location>
</feature>
<comment type="caution">
    <text evidence="2">The sequence shown here is derived from an EMBL/GenBank/DDBJ whole genome shotgun (WGS) entry which is preliminary data.</text>
</comment>
<keyword evidence="1" id="KW-1133">Transmembrane helix</keyword>
<dbReference type="RefSeq" id="WP_354615484.1">
    <property type="nucleotide sequence ID" value="NZ_JBEXAE010000004.1"/>
</dbReference>
<protein>
    <submittedName>
        <fullName evidence="2">Uncharacterized protein</fullName>
    </submittedName>
</protein>
<proteinExistence type="predicted"/>
<gene>
    <name evidence="2" type="ORF">ABXZ36_10530</name>
</gene>
<sequence>MKSIIQILLWISCIGLGFLIYKSVNGPIEFKKVKEQRFSKVISVLKDIRNSQEAYKSANGKYANDFNSLISFVDTGKYTITQQRDSSYMEFNKTYGIDMLQEVKIVDTLGFVSVKDSLFKKDTRFKTMMNVPYATKGEKFEMKADIIEKSGYKAPVFEAKVKKDVVLGDQPKELLARENVHNSVEEVNGSEIIVGSLTDVSTNGNWPPIYDRKNDIR</sequence>